<sequence>MRHRERFTAALLAFAGAPLGAHCWYLGQRRAPVYPLALAAGMLLFGAVGSARNAWLAVLVLLPVWIAWCESLAIAVMPDERWDARWNAVSPRHSRNSWNCVFLAIAVLLVGATTLLTAIIVAAQLWYEVAPG</sequence>
<evidence type="ECO:0000256" key="1">
    <source>
        <dbReference type="SAM" id="Phobius"/>
    </source>
</evidence>
<keyword evidence="1" id="KW-0472">Membrane</keyword>
<evidence type="ECO:0008006" key="4">
    <source>
        <dbReference type="Google" id="ProtNLM"/>
    </source>
</evidence>
<evidence type="ECO:0000313" key="2">
    <source>
        <dbReference type="Proteomes" id="UP000675920"/>
    </source>
</evidence>
<feature type="transmembrane region" description="Helical" evidence="1">
    <location>
        <begin position="33"/>
        <end position="49"/>
    </location>
</feature>
<feature type="transmembrane region" description="Helical" evidence="1">
    <location>
        <begin position="56"/>
        <end position="77"/>
    </location>
</feature>
<keyword evidence="2" id="KW-1185">Reference proteome</keyword>
<organism evidence="2 3">
    <name type="scientific">Derxia gummosa DSM 723</name>
    <dbReference type="NCBI Taxonomy" id="1121388"/>
    <lineage>
        <taxon>Bacteria</taxon>
        <taxon>Pseudomonadati</taxon>
        <taxon>Pseudomonadota</taxon>
        <taxon>Betaproteobacteria</taxon>
        <taxon>Burkholderiales</taxon>
        <taxon>Alcaligenaceae</taxon>
        <taxon>Derxia</taxon>
    </lineage>
</organism>
<dbReference type="AlphaFoldDB" id="A0A8B6X3K0"/>
<proteinExistence type="predicted"/>
<name>A0A8B6X3K0_9BURK</name>
<feature type="transmembrane region" description="Helical" evidence="1">
    <location>
        <begin position="101"/>
        <end position="127"/>
    </location>
</feature>
<dbReference type="RefSeq" id="WP_028311313.1">
    <property type="nucleotide sequence ID" value="NZ_AXWS01000008.1"/>
</dbReference>
<protein>
    <recommendedName>
        <fullName evidence="4">TM2 domain-containing protein</fullName>
    </recommendedName>
</protein>
<dbReference type="OrthoDB" id="8702870at2"/>
<dbReference type="Proteomes" id="UP000675920">
    <property type="component" value="Unplaced"/>
</dbReference>
<evidence type="ECO:0000313" key="3">
    <source>
        <dbReference type="RefSeq" id="WP_028311313.1"/>
    </source>
</evidence>
<keyword evidence="1" id="KW-1133">Transmembrane helix</keyword>
<keyword evidence="1" id="KW-0812">Transmembrane</keyword>
<reference evidence="3" key="1">
    <citation type="submission" date="2025-08" db="UniProtKB">
        <authorList>
            <consortium name="RefSeq"/>
        </authorList>
    </citation>
    <scope>IDENTIFICATION</scope>
</reference>
<accession>A0A8B6X3K0</accession>